<dbReference type="GO" id="GO:0004084">
    <property type="term" value="F:branched-chain-amino-acid transaminase activity"/>
    <property type="evidence" value="ECO:0007669"/>
    <property type="project" value="UniProtKB-EC"/>
</dbReference>
<evidence type="ECO:0000256" key="1">
    <source>
        <dbReference type="ARBA" id="ARBA00001933"/>
    </source>
</evidence>
<evidence type="ECO:0000313" key="18">
    <source>
        <dbReference type="Proteomes" id="UP001596122"/>
    </source>
</evidence>
<keyword evidence="6 16" id="KW-0032">Aminotransferase</keyword>
<evidence type="ECO:0000256" key="12">
    <source>
        <dbReference type="ARBA" id="ARBA00048798"/>
    </source>
</evidence>
<evidence type="ECO:0000256" key="14">
    <source>
        <dbReference type="RuleBase" id="RU004106"/>
    </source>
</evidence>
<evidence type="ECO:0000256" key="9">
    <source>
        <dbReference type="ARBA" id="ARBA00022898"/>
    </source>
</evidence>
<evidence type="ECO:0000256" key="4">
    <source>
        <dbReference type="ARBA" id="ARBA00005072"/>
    </source>
</evidence>
<keyword evidence="18" id="KW-1185">Reference proteome</keyword>
<proteinExistence type="inferred from homology"/>
<reference evidence="18" key="1">
    <citation type="journal article" date="2019" name="Int. J. Syst. Evol. Microbiol.">
        <title>The Global Catalogue of Microorganisms (GCM) 10K type strain sequencing project: providing services to taxonomists for standard genome sequencing and annotation.</title>
        <authorList>
            <consortium name="The Broad Institute Genomics Platform"/>
            <consortium name="The Broad Institute Genome Sequencing Center for Infectious Disease"/>
            <person name="Wu L."/>
            <person name="Ma J."/>
        </authorList>
    </citation>
    <scope>NUCLEOTIDE SEQUENCE [LARGE SCALE GENOMIC DNA]</scope>
    <source>
        <strain evidence="18">CCUG 43114</strain>
    </source>
</reference>
<dbReference type="PANTHER" id="PTHR11825">
    <property type="entry name" value="SUBGROUP IIII AMINOTRANSFERASE"/>
    <property type="match status" value="1"/>
</dbReference>
<dbReference type="NCBIfam" id="TIGR01123">
    <property type="entry name" value="ilvE_II"/>
    <property type="match status" value="1"/>
</dbReference>
<gene>
    <name evidence="17" type="ORF">ACFPJ6_06605</name>
</gene>
<dbReference type="Gene3D" id="3.20.10.10">
    <property type="entry name" value="D-amino Acid Aminotransferase, subunit A, domain 2"/>
    <property type="match status" value="1"/>
</dbReference>
<dbReference type="NCBIfam" id="NF009897">
    <property type="entry name" value="PRK13357.1"/>
    <property type="match status" value="1"/>
</dbReference>
<comment type="catalytic activity">
    <reaction evidence="13 16">
        <text>L-leucine + 2-oxoglutarate = 4-methyl-2-oxopentanoate + L-glutamate</text>
        <dbReference type="Rhea" id="RHEA:18321"/>
        <dbReference type="ChEBI" id="CHEBI:16810"/>
        <dbReference type="ChEBI" id="CHEBI:17865"/>
        <dbReference type="ChEBI" id="CHEBI:29985"/>
        <dbReference type="ChEBI" id="CHEBI:57427"/>
        <dbReference type="EC" id="2.6.1.42"/>
    </reaction>
</comment>
<dbReference type="PROSITE" id="PS00770">
    <property type="entry name" value="AA_TRANSFER_CLASS_4"/>
    <property type="match status" value="1"/>
</dbReference>
<organism evidence="17 18">
    <name type="scientific">Aquipuribacter nitratireducens</name>
    <dbReference type="NCBI Taxonomy" id="650104"/>
    <lineage>
        <taxon>Bacteria</taxon>
        <taxon>Bacillati</taxon>
        <taxon>Actinomycetota</taxon>
        <taxon>Actinomycetes</taxon>
        <taxon>Micrococcales</taxon>
        <taxon>Intrasporangiaceae</taxon>
        <taxon>Aquipuribacter</taxon>
    </lineage>
</organism>
<evidence type="ECO:0000256" key="8">
    <source>
        <dbReference type="ARBA" id="ARBA00022679"/>
    </source>
</evidence>
<keyword evidence="10 16" id="KW-0100">Branched-chain amino acid biosynthesis</keyword>
<keyword evidence="8 16" id="KW-0808">Transferase</keyword>
<evidence type="ECO:0000256" key="7">
    <source>
        <dbReference type="ARBA" id="ARBA00022605"/>
    </source>
</evidence>
<comment type="caution">
    <text evidence="17">The sequence shown here is derived from an EMBL/GenBank/DDBJ whole genome shotgun (WGS) entry which is preliminary data.</text>
</comment>
<dbReference type="PIRSF" id="PIRSF006468">
    <property type="entry name" value="BCAT1"/>
    <property type="match status" value="1"/>
</dbReference>
<dbReference type="CDD" id="cd01557">
    <property type="entry name" value="BCAT_beta_family"/>
    <property type="match status" value="1"/>
</dbReference>
<evidence type="ECO:0000256" key="16">
    <source>
        <dbReference type="RuleBase" id="RU004517"/>
    </source>
</evidence>
<dbReference type="PANTHER" id="PTHR11825:SF44">
    <property type="entry name" value="BRANCHED-CHAIN-AMINO-ACID AMINOTRANSFERASE"/>
    <property type="match status" value="1"/>
</dbReference>
<dbReference type="InterPro" id="IPR018300">
    <property type="entry name" value="Aminotrans_IV_CS"/>
</dbReference>
<evidence type="ECO:0000256" key="6">
    <source>
        <dbReference type="ARBA" id="ARBA00022576"/>
    </source>
</evidence>
<comment type="pathway">
    <text evidence="3">Amino-acid biosynthesis; L-valine biosynthesis; L-valine from pyruvate: step 4/4.</text>
</comment>
<comment type="catalytic activity">
    <reaction evidence="12 16">
        <text>L-isoleucine + 2-oxoglutarate = (S)-3-methyl-2-oxopentanoate + L-glutamate</text>
        <dbReference type="Rhea" id="RHEA:24801"/>
        <dbReference type="ChEBI" id="CHEBI:16810"/>
        <dbReference type="ChEBI" id="CHEBI:29985"/>
        <dbReference type="ChEBI" id="CHEBI:35146"/>
        <dbReference type="ChEBI" id="CHEBI:58045"/>
        <dbReference type="EC" id="2.6.1.42"/>
    </reaction>
</comment>
<comment type="pathway">
    <text evidence="2">Amino-acid biosynthesis; L-isoleucine biosynthesis; L-isoleucine from 2-oxobutanoate: step 4/4.</text>
</comment>
<comment type="pathway">
    <text evidence="4">Amino-acid biosynthesis; L-leucine biosynthesis; L-leucine from 3-methyl-2-oxobutanoate: step 4/4.</text>
</comment>
<name>A0ABW0GKN5_9MICO</name>
<dbReference type="InterPro" id="IPR043132">
    <property type="entry name" value="BCAT-like_C"/>
</dbReference>
<comment type="catalytic activity">
    <reaction evidence="11 16">
        <text>L-valine + 2-oxoglutarate = 3-methyl-2-oxobutanoate + L-glutamate</text>
        <dbReference type="Rhea" id="RHEA:24813"/>
        <dbReference type="ChEBI" id="CHEBI:11851"/>
        <dbReference type="ChEBI" id="CHEBI:16810"/>
        <dbReference type="ChEBI" id="CHEBI:29985"/>
        <dbReference type="ChEBI" id="CHEBI:57762"/>
        <dbReference type="EC" id="2.6.1.42"/>
    </reaction>
</comment>
<evidence type="ECO:0000256" key="11">
    <source>
        <dbReference type="ARBA" id="ARBA00048212"/>
    </source>
</evidence>
<dbReference type="InterPro" id="IPR043131">
    <property type="entry name" value="BCAT-like_N"/>
</dbReference>
<evidence type="ECO:0000256" key="5">
    <source>
        <dbReference type="ARBA" id="ARBA00009320"/>
    </source>
</evidence>
<dbReference type="InterPro" id="IPR005786">
    <property type="entry name" value="B_amino_transII"/>
</dbReference>
<dbReference type="Gene3D" id="3.30.470.10">
    <property type="match status" value="1"/>
</dbReference>
<evidence type="ECO:0000256" key="3">
    <source>
        <dbReference type="ARBA" id="ARBA00004931"/>
    </source>
</evidence>
<dbReference type="InterPro" id="IPR033939">
    <property type="entry name" value="BCAT_family"/>
</dbReference>
<evidence type="ECO:0000256" key="2">
    <source>
        <dbReference type="ARBA" id="ARBA00004824"/>
    </source>
</evidence>
<dbReference type="InterPro" id="IPR001544">
    <property type="entry name" value="Aminotrans_IV"/>
</dbReference>
<accession>A0ABW0GKN5</accession>
<dbReference type="EMBL" id="JBHSLD010000007">
    <property type="protein sequence ID" value="MFC5380453.1"/>
    <property type="molecule type" value="Genomic_DNA"/>
</dbReference>
<comment type="cofactor">
    <cofactor evidence="1 15">
        <name>pyridoxal 5'-phosphate</name>
        <dbReference type="ChEBI" id="CHEBI:597326"/>
    </cofactor>
</comment>
<dbReference type="Proteomes" id="UP001596122">
    <property type="component" value="Unassembled WGS sequence"/>
</dbReference>
<comment type="similarity">
    <text evidence="5 14">Belongs to the class-IV pyridoxal-phosphate-dependent aminotransferase family.</text>
</comment>
<keyword evidence="7 16" id="KW-0028">Amino-acid biosynthesis</keyword>
<dbReference type="EC" id="2.6.1.42" evidence="16"/>
<dbReference type="RefSeq" id="WP_340268230.1">
    <property type="nucleotide sequence ID" value="NZ_JBBEOG010000002.1"/>
</dbReference>
<evidence type="ECO:0000256" key="15">
    <source>
        <dbReference type="RuleBase" id="RU004516"/>
    </source>
</evidence>
<evidence type="ECO:0000256" key="13">
    <source>
        <dbReference type="ARBA" id="ARBA00049229"/>
    </source>
</evidence>
<dbReference type="InterPro" id="IPR036038">
    <property type="entry name" value="Aminotransferase-like"/>
</dbReference>
<dbReference type="SUPFAM" id="SSF56752">
    <property type="entry name" value="D-aminoacid aminotransferase-like PLP-dependent enzymes"/>
    <property type="match status" value="1"/>
</dbReference>
<sequence length="375" mass="40592">MTQTDTDTSQDAAGTSPLAFTVDPDVARRTDEERAQILGAPGFGKHFTDHMVTATWTLDRGWHDAGVRAFGPITLSPAAAVLHYAQEVFEGLKAYRHDDGSVWSFRPEANAARFARSARRLALPQLPEADFLGSLEALVRADVDWVPSGGEASLYLRPFMFASEEFLGVRPAHTVTYCLIASPAGSYFPGGVRPVSIWLTTDYTRAAPGGTGEAKCGGNYAASLAAQQEAIGHGCDQVCFVDATEHRWVEELGGMNLYFVHADGRLVTPSLTGTILEGVTRSSILTLAKELGHEVEERKVSVEEWRDGVASGDITEVLACGTAAVVTPLGRLAWDGGEVVMGEEPGETTMRIRSRLLDIQYGREADEHGWLRRLA</sequence>
<evidence type="ECO:0000256" key="10">
    <source>
        <dbReference type="ARBA" id="ARBA00023304"/>
    </source>
</evidence>
<keyword evidence="9 15" id="KW-0663">Pyridoxal phosphate</keyword>
<dbReference type="Pfam" id="PF01063">
    <property type="entry name" value="Aminotran_4"/>
    <property type="match status" value="1"/>
</dbReference>
<evidence type="ECO:0000313" key="17">
    <source>
        <dbReference type="EMBL" id="MFC5380453.1"/>
    </source>
</evidence>
<protein>
    <recommendedName>
        <fullName evidence="16">Branched-chain-amino-acid aminotransferase</fullName>
        <ecNumber evidence="16">2.6.1.42</ecNumber>
    </recommendedName>
</protein>